<dbReference type="EC" id="3.1.1.11" evidence="5"/>
<gene>
    <name evidence="8" type="ORF">KCV87_34845</name>
</gene>
<dbReference type="PROSITE" id="PS00503">
    <property type="entry name" value="PECTINESTERASE_2"/>
    <property type="match status" value="1"/>
</dbReference>
<comment type="pathway">
    <text evidence="5">Glycan metabolism; pectin degradation; 2-dehydro-3-deoxy-D-gluconate from pectin: step 1/5.</text>
</comment>
<keyword evidence="2 5" id="KW-0378">Hydrolase</keyword>
<dbReference type="InterPro" id="IPR000070">
    <property type="entry name" value="Pectinesterase_cat"/>
</dbReference>
<dbReference type="EMBL" id="CP073249">
    <property type="protein sequence ID" value="QUF04423.1"/>
    <property type="molecule type" value="Genomic_DNA"/>
</dbReference>
<dbReference type="Pfam" id="PF01095">
    <property type="entry name" value="Pectinesterase"/>
    <property type="match status" value="1"/>
</dbReference>
<dbReference type="InterPro" id="IPR000772">
    <property type="entry name" value="Ricin_B_lectin"/>
</dbReference>
<dbReference type="InterPro" id="IPR035992">
    <property type="entry name" value="Ricin_B-like_lectins"/>
</dbReference>
<dbReference type="InterPro" id="IPR011050">
    <property type="entry name" value="Pectin_lyase_fold/virulence"/>
</dbReference>
<dbReference type="GO" id="GO:0009279">
    <property type="term" value="C:cell outer membrane"/>
    <property type="evidence" value="ECO:0007669"/>
    <property type="project" value="TreeGrafter"/>
</dbReference>
<organism evidence="8 9">
    <name type="scientific">Actinosynnema pretiosum subsp. pretiosum</name>
    <dbReference type="NCBI Taxonomy" id="103721"/>
    <lineage>
        <taxon>Bacteria</taxon>
        <taxon>Bacillati</taxon>
        <taxon>Actinomycetota</taxon>
        <taxon>Actinomycetes</taxon>
        <taxon>Pseudonocardiales</taxon>
        <taxon>Pseudonocardiaceae</taxon>
        <taxon>Actinosynnema</taxon>
    </lineage>
</organism>
<sequence length="487" mass="51271">MRESNVSVNKPGRRRGAPATALSAVAVVLMAGAAVVATTTAASAATPAAGTTYTIAVKNSGKCLDVLDGDTANGALVAQWDCWNGAMQQWTLRDAGSGVFTVVNVATGKCLDIPYGTTEYYVQAQQWSCSGDTMQRWRFTASGSGTYQLVNVASGLCLSNKDAGQGLGVPVVQEGCTANSNKQWLFTPAASAEKPTVAADGTGTYRKVQDAVNAAPSNSSARTVITVKAGTYREVVTVPADKPNITLRGLGSGPSNTVIVYNNSAYTHGTSNSASFFARGAGFVAENLTISNDLDESSVPSGAQAVALQTNADRIVLRNVRLLGDQDTFLVNDATRAYVVDSYVEGTVDFVFGGGTVVFHRTTVHEKRSGGGPITAASTGAGKKYGFLFYRSTITGAADDVTQLGRPWRPDAQVLYRESTLSATVRTSEPWTDMSDNSWRNARFLEYRNTGSGAGSNSNRPQLSDSQAAEYTPQKYLAGSDGWNPIS</sequence>
<dbReference type="SUPFAM" id="SSF50370">
    <property type="entry name" value="Ricin B-like lectins"/>
    <property type="match status" value="1"/>
</dbReference>
<dbReference type="GO" id="GO:0030599">
    <property type="term" value="F:pectinesterase activity"/>
    <property type="evidence" value="ECO:0007669"/>
    <property type="project" value="UniProtKB-UniRule"/>
</dbReference>
<dbReference type="Gene3D" id="2.80.10.50">
    <property type="match status" value="3"/>
</dbReference>
<evidence type="ECO:0000313" key="9">
    <source>
        <dbReference type="Proteomes" id="UP000677152"/>
    </source>
</evidence>
<evidence type="ECO:0000313" key="8">
    <source>
        <dbReference type="EMBL" id="QUF04423.1"/>
    </source>
</evidence>
<dbReference type="GO" id="GO:0042545">
    <property type="term" value="P:cell wall modification"/>
    <property type="evidence" value="ECO:0007669"/>
    <property type="project" value="UniProtKB-UniRule"/>
</dbReference>
<feature type="domain" description="Ricin B lectin" evidence="7">
    <location>
        <begin position="50"/>
        <end position="187"/>
    </location>
</feature>
<dbReference type="CDD" id="cd00161">
    <property type="entry name" value="beta-trefoil_Ricin-like"/>
    <property type="match status" value="1"/>
</dbReference>
<evidence type="ECO:0000256" key="6">
    <source>
        <dbReference type="SAM" id="MobiDB-lite"/>
    </source>
</evidence>
<dbReference type="SUPFAM" id="SSF51126">
    <property type="entry name" value="Pectin lyase-like"/>
    <property type="match status" value="1"/>
</dbReference>
<name>A0AA45L7U9_9PSEU</name>
<accession>A0AA45L7U9</accession>
<dbReference type="InterPro" id="IPR012334">
    <property type="entry name" value="Pectin_lyas_fold"/>
</dbReference>
<evidence type="ECO:0000256" key="3">
    <source>
        <dbReference type="ARBA" id="ARBA00023085"/>
    </source>
</evidence>
<feature type="region of interest" description="Disordered" evidence="6">
    <location>
        <begin position="450"/>
        <end position="487"/>
    </location>
</feature>
<dbReference type="GO" id="GO:0045490">
    <property type="term" value="P:pectin catabolic process"/>
    <property type="evidence" value="ECO:0007669"/>
    <property type="project" value="UniProtKB-UniRule"/>
</dbReference>
<comment type="similarity">
    <text evidence="1">Belongs to the pectinesterase family.</text>
</comment>
<dbReference type="SMART" id="SM00458">
    <property type="entry name" value="RICIN"/>
    <property type="match status" value="1"/>
</dbReference>
<keyword evidence="3 5" id="KW-0063">Aspartyl esterase</keyword>
<evidence type="ECO:0000256" key="1">
    <source>
        <dbReference type="ARBA" id="ARBA00008891"/>
    </source>
</evidence>
<dbReference type="Proteomes" id="UP000677152">
    <property type="component" value="Chromosome"/>
</dbReference>
<comment type="catalytic activity">
    <reaction evidence="5">
        <text>[(1-&gt;4)-alpha-D-galacturonosyl methyl ester](n) + n H2O = [(1-&gt;4)-alpha-D-galacturonosyl](n) + n methanol + n H(+)</text>
        <dbReference type="Rhea" id="RHEA:22380"/>
        <dbReference type="Rhea" id="RHEA-COMP:14570"/>
        <dbReference type="Rhea" id="RHEA-COMP:14573"/>
        <dbReference type="ChEBI" id="CHEBI:15377"/>
        <dbReference type="ChEBI" id="CHEBI:15378"/>
        <dbReference type="ChEBI" id="CHEBI:17790"/>
        <dbReference type="ChEBI" id="CHEBI:140522"/>
        <dbReference type="ChEBI" id="CHEBI:140523"/>
        <dbReference type="EC" id="3.1.1.11"/>
    </reaction>
</comment>
<dbReference type="PANTHER" id="PTHR31321:SF57">
    <property type="entry name" value="PECTINESTERASE 53-RELATED"/>
    <property type="match status" value="1"/>
</dbReference>
<evidence type="ECO:0000259" key="7">
    <source>
        <dbReference type="SMART" id="SM00458"/>
    </source>
</evidence>
<dbReference type="InterPro" id="IPR033131">
    <property type="entry name" value="Pectinesterase_Asp_AS"/>
</dbReference>
<reference evidence="8" key="1">
    <citation type="submission" date="2021-04" db="EMBL/GenBank/DDBJ databases">
        <title>Genomic sequence of Actinosynnema pretiosum subsp. pretiosum ATCC 31280 (C-14919).</title>
        <authorList>
            <person name="Bai L."/>
            <person name="Wang X."/>
            <person name="Xiao Y."/>
        </authorList>
    </citation>
    <scope>NUCLEOTIDE SEQUENCE</scope>
    <source>
        <strain evidence="8">ATCC 31280</strain>
    </source>
</reference>
<feature type="chain" id="PRO_5041488575" description="Pectinesterase" evidence="5">
    <location>
        <begin position="45"/>
        <end position="487"/>
    </location>
</feature>
<dbReference type="AlphaFoldDB" id="A0AA45L7U9"/>
<dbReference type="PROSITE" id="PS50231">
    <property type="entry name" value="RICIN_B_LECTIN"/>
    <property type="match status" value="1"/>
</dbReference>
<dbReference type="Gene3D" id="2.160.20.10">
    <property type="entry name" value="Single-stranded right-handed beta-helix, Pectin lyase-like"/>
    <property type="match status" value="1"/>
</dbReference>
<evidence type="ECO:0000256" key="5">
    <source>
        <dbReference type="RuleBase" id="RU000589"/>
    </source>
</evidence>
<protein>
    <recommendedName>
        <fullName evidence="5">Pectinesterase</fullName>
        <ecNumber evidence="5">3.1.1.11</ecNumber>
    </recommendedName>
</protein>
<evidence type="ECO:0000256" key="2">
    <source>
        <dbReference type="ARBA" id="ARBA00022801"/>
    </source>
</evidence>
<proteinExistence type="inferred from homology"/>
<keyword evidence="5" id="KW-0732">Signal</keyword>
<feature type="active site" evidence="4">
    <location>
        <position position="349"/>
    </location>
</feature>
<evidence type="ECO:0000256" key="4">
    <source>
        <dbReference type="PROSITE-ProRule" id="PRU10040"/>
    </source>
</evidence>
<feature type="compositionally biased region" description="Polar residues" evidence="6">
    <location>
        <begin position="450"/>
        <end position="469"/>
    </location>
</feature>
<feature type="signal peptide" evidence="5">
    <location>
        <begin position="1"/>
        <end position="44"/>
    </location>
</feature>
<dbReference type="PANTHER" id="PTHR31321">
    <property type="entry name" value="ACYL-COA THIOESTER HYDROLASE YBHC-RELATED"/>
    <property type="match status" value="1"/>
</dbReference>
<dbReference type="Pfam" id="PF14200">
    <property type="entry name" value="RicinB_lectin_2"/>
    <property type="match status" value="1"/>
</dbReference>